<feature type="signal peptide" evidence="1">
    <location>
        <begin position="1"/>
        <end position="25"/>
    </location>
</feature>
<feature type="chain" id="PRO_5012033701" evidence="1">
    <location>
        <begin position="26"/>
        <end position="244"/>
    </location>
</feature>
<dbReference type="Proteomes" id="UP000193685">
    <property type="component" value="Unassembled WGS sequence"/>
</dbReference>
<reference evidence="2 3" key="1">
    <citation type="submission" date="2016-07" db="EMBL/GenBank/DDBJ databases">
        <title>Pervasive Adenine N6-methylation of Active Genes in Fungi.</title>
        <authorList>
            <consortium name="DOE Joint Genome Institute"/>
            <person name="Mondo S.J."/>
            <person name="Dannebaum R.O."/>
            <person name="Kuo R.C."/>
            <person name="Labutti K."/>
            <person name="Haridas S."/>
            <person name="Kuo A."/>
            <person name="Salamov A."/>
            <person name="Ahrendt S.R."/>
            <person name="Lipzen A."/>
            <person name="Sullivan W."/>
            <person name="Andreopoulos W.B."/>
            <person name="Clum A."/>
            <person name="Lindquist E."/>
            <person name="Daum C."/>
            <person name="Ramamoorthy G.K."/>
            <person name="Gryganskyi A."/>
            <person name="Culley D."/>
            <person name="Magnuson J.K."/>
            <person name="James T.Y."/>
            <person name="O'Malley M.A."/>
            <person name="Stajich J.E."/>
            <person name="Spatafora J.W."/>
            <person name="Visel A."/>
            <person name="Grigoriev I.V."/>
        </authorList>
    </citation>
    <scope>NUCLEOTIDE SEQUENCE [LARGE SCALE GENOMIC DNA]</scope>
    <source>
        <strain evidence="2 3">12-1054</strain>
    </source>
</reference>
<sequence length="244" mass="27191">MAACFYLVACWKLLCLSLLPSVASAAVADADALLDYWSQYSPAGDFKDQTYFFTKFVNSSIRTMLAKVEPVRLAEAPSAGNPLNLPVYTIQTSGGAQKHMIPGWYNDGAYRRHLSDLVSNAFCYLVAKADLPGFDKQWFQTPGPPGVDDRRGAVYCKAAGPLGQGVTHPKAMIPDMVCGWNLWAGDESSLAKPGWMRLDCVLNWPAWCFERKRPWMKTANYSGFVVSECRTVCRQDRFKLKAYC</sequence>
<keyword evidence="1" id="KW-0732">Signal</keyword>
<dbReference type="AlphaFoldDB" id="A0A1Y2FN62"/>
<protein>
    <submittedName>
        <fullName evidence="2">Uncharacterized protein</fullName>
    </submittedName>
</protein>
<evidence type="ECO:0000313" key="3">
    <source>
        <dbReference type="Proteomes" id="UP000193685"/>
    </source>
</evidence>
<comment type="caution">
    <text evidence="2">The sequence shown here is derived from an EMBL/GenBank/DDBJ whole genome shotgun (WGS) entry which is preliminary data.</text>
</comment>
<evidence type="ECO:0000256" key="1">
    <source>
        <dbReference type="SAM" id="SignalP"/>
    </source>
</evidence>
<dbReference type="EMBL" id="MCFI01000005">
    <property type="protein sequence ID" value="ORY84784.1"/>
    <property type="molecule type" value="Genomic_DNA"/>
</dbReference>
<keyword evidence="3" id="KW-1185">Reference proteome</keyword>
<gene>
    <name evidence="2" type="ORF">BCR37DRAFT_377552</name>
</gene>
<proteinExistence type="predicted"/>
<evidence type="ECO:0000313" key="2">
    <source>
        <dbReference type="EMBL" id="ORY84784.1"/>
    </source>
</evidence>
<organism evidence="2 3">
    <name type="scientific">Protomyces lactucae-debilis</name>
    <dbReference type="NCBI Taxonomy" id="2754530"/>
    <lineage>
        <taxon>Eukaryota</taxon>
        <taxon>Fungi</taxon>
        <taxon>Dikarya</taxon>
        <taxon>Ascomycota</taxon>
        <taxon>Taphrinomycotina</taxon>
        <taxon>Taphrinomycetes</taxon>
        <taxon>Taphrinales</taxon>
        <taxon>Protomycetaceae</taxon>
        <taxon>Protomyces</taxon>
    </lineage>
</organism>
<dbReference type="RefSeq" id="XP_040726567.1">
    <property type="nucleotide sequence ID" value="XM_040868852.1"/>
</dbReference>
<name>A0A1Y2FN62_PROLT</name>
<accession>A0A1Y2FN62</accession>
<dbReference type="GeneID" id="63785451"/>